<proteinExistence type="predicted"/>
<evidence type="ECO:0000313" key="2">
    <source>
        <dbReference type="Proteomes" id="UP000034350"/>
    </source>
</evidence>
<sequence>MTWDCVVTKYHKKYTGQLEIQPFPEVYMKSIVLKKTLNFVCLKQRQGFY</sequence>
<comment type="caution">
    <text evidence="1">The sequence shown here is derived from an EMBL/GenBank/DDBJ whole genome shotgun (WGS) entry which is preliminary data.</text>
</comment>
<dbReference type="GeneID" id="36318974"/>
<protein>
    <submittedName>
        <fullName evidence="1">Reverse transcriptase</fullName>
    </submittedName>
</protein>
<keyword evidence="2" id="KW-1185">Reference proteome</keyword>
<organism evidence="1 2">
    <name type="scientific">Vairimorpha ceranae</name>
    <dbReference type="NCBI Taxonomy" id="40302"/>
    <lineage>
        <taxon>Eukaryota</taxon>
        <taxon>Fungi</taxon>
        <taxon>Fungi incertae sedis</taxon>
        <taxon>Microsporidia</taxon>
        <taxon>Nosematidae</taxon>
        <taxon>Vairimorpha</taxon>
    </lineage>
</organism>
<dbReference type="EMBL" id="JPQZ01000147">
    <property type="protein sequence ID" value="KKO73996.1"/>
    <property type="molecule type" value="Genomic_DNA"/>
</dbReference>
<keyword evidence="1" id="KW-0548">Nucleotidyltransferase</keyword>
<dbReference type="GO" id="GO:0003964">
    <property type="term" value="F:RNA-directed DNA polymerase activity"/>
    <property type="evidence" value="ECO:0007669"/>
    <property type="project" value="UniProtKB-KW"/>
</dbReference>
<dbReference type="AlphaFoldDB" id="A0A0F9W8E8"/>
<accession>A0A0F9W8E8</accession>
<keyword evidence="1" id="KW-0695">RNA-directed DNA polymerase</keyword>
<name>A0A0F9W8E8_9MICR</name>
<dbReference type="RefSeq" id="XP_024329738.1">
    <property type="nucleotide sequence ID" value="XM_024476703.1"/>
</dbReference>
<evidence type="ECO:0000313" key="1">
    <source>
        <dbReference type="EMBL" id="KKO73996.1"/>
    </source>
</evidence>
<reference evidence="1 2" key="1">
    <citation type="journal article" date="2015" name="Environ. Microbiol.">
        <title>Genome analyses suggest the presence of polyploidy and recent human-driven expansions in eight global populations of the honeybee pathogen Nosema ceranae.</title>
        <authorList>
            <person name="Pelin A."/>
            <person name="Selman M."/>
            <person name="Aris-Brosou S."/>
            <person name="Farinelli L."/>
            <person name="Corradi N."/>
        </authorList>
    </citation>
    <scope>NUCLEOTIDE SEQUENCE [LARGE SCALE GENOMIC DNA]</scope>
    <source>
        <strain evidence="1 2">PA08 1199</strain>
    </source>
</reference>
<gene>
    <name evidence="1" type="ORF">AAJ76_1470004131</name>
</gene>
<dbReference type="Proteomes" id="UP000034350">
    <property type="component" value="Unassembled WGS sequence"/>
</dbReference>
<dbReference type="VEuPathDB" id="MicrosporidiaDB:AAJ76_1470004131"/>
<dbReference type="OrthoDB" id="2195190at2759"/>
<keyword evidence="1" id="KW-0808">Transferase</keyword>